<feature type="compositionally biased region" description="Polar residues" evidence="9">
    <location>
        <begin position="468"/>
        <end position="479"/>
    </location>
</feature>
<feature type="compositionally biased region" description="Polar residues" evidence="9">
    <location>
        <begin position="1"/>
        <end position="14"/>
    </location>
</feature>
<dbReference type="Pfam" id="PF00447">
    <property type="entry name" value="HSF_DNA-bind"/>
    <property type="match status" value="1"/>
</dbReference>
<evidence type="ECO:0000256" key="4">
    <source>
        <dbReference type="ARBA" id="ARBA00023125"/>
    </source>
</evidence>
<dbReference type="Gene3D" id="1.10.10.10">
    <property type="entry name" value="Winged helix-like DNA-binding domain superfamily/Winged helix DNA-binding domain"/>
    <property type="match status" value="1"/>
</dbReference>
<feature type="compositionally biased region" description="Low complexity" evidence="9">
    <location>
        <begin position="27"/>
        <end position="37"/>
    </location>
</feature>
<evidence type="ECO:0000256" key="7">
    <source>
        <dbReference type="ARBA" id="ARBA00062171"/>
    </source>
</evidence>
<feature type="region of interest" description="Disordered" evidence="9">
    <location>
        <begin position="174"/>
        <end position="219"/>
    </location>
</feature>
<evidence type="ECO:0000256" key="8">
    <source>
        <dbReference type="RuleBase" id="RU004020"/>
    </source>
</evidence>
<feature type="region of interest" description="Disordered" evidence="9">
    <location>
        <begin position="1"/>
        <end position="151"/>
    </location>
</feature>
<feature type="domain" description="HSF-type DNA-binding" evidence="10">
    <location>
        <begin position="327"/>
        <end position="351"/>
    </location>
</feature>
<feature type="compositionally biased region" description="Low complexity" evidence="9">
    <location>
        <begin position="65"/>
        <end position="82"/>
    </location>
</feature>
<keyword evidence="5" id="KW-0804">Transcription</keyword>
<keyword evidence="12" id="KW-1185">Reference proteome</keyword>
<comment type="caution">
    <text evidence="11">The sequence shown here is derived from an EMBL/GenBank/DDBJ whole genome shotgun (WGS) entry which is preliminary data.</text>
</comment>
<dbReference type="EMBL" id="AYKW01000015">
    <property type="protein sequence ID" value="PIL30419.1"/>
    <property type="molecule type" value="Genomic_DNA"/>
</dbReference>
<feature type="compositionally biased region" description="Polar residues" evidence="9">
    <location>
        <begin position="514"/>
        <end position="529"/>
    </location>
</feature>
<feature type="compositionally biased region" description="Low complexity" evidence="9">
    <location>
        <begin position="44"/>
        <end position="57"/>
    </location>
</feature>
<evidence type="ECO:0000256" key="3">
    <source>
        <dbReference type="ARBA" id="ARBA00023015"/>
    </source>
</evidence>
<feature type="compositionally biased region" description="Low complexity" evidence="9">
    <location>
        <begin position="91"/>
        <end position="110"/>
    </location>
</feature>
<feature type="compositionally biased region" description="Low complexity" evidence="9">
    <location>
        <begin position="177"/>
        <end position="190"/>
    </location>
</feature>
<dbReference type="PROSITE" id="PS00434">
    <property type="entry name" value="HSF_DOMAIN"/>
    <property type="match status" value="1"/>
</dbReference>
<sequence length="692" mass="75048">MDSSPSQFSHTMSSADGPYSQQPPPQNQQWSQQSPSHLLPPPQNQSSFPSPSSPASSLNDQPYPSYFSTSSQQSGQSGMSESLSDRPGDKTTLSLNLSSLSVTSPTNLSPINPSPHPSTHASSHVSPITPISPSGGSLVAHHHPHHAHHPHIQQPFQFAAPDQGVRYDESHYDSYGKRLTSSRSSSSSEKSVPRKRSYTTLAPLTTSVEETGYDMGDNPNSAMYDEVDMSYGQMDAEGSPIDGSNSGGEQDDPMKPMEGQVPAPATSMHSGGPPSLGVLNKPLGTNNFVTKLYQMINDPKSSQFITWTDLGTSFVVSNVGEFSRTILGSHFKHNNFSSFVRQLNMYGFHKINRTPRAQRTSADVQTWEFSHHKFLRGRPDLLEEIKRKALEPDPSLKHRVELPGEVAAQLSQMREDNRRLMVAFQQERQKVDRLVSVTKAMYDVMVKTCGMPVPFPNDILDPGESPNIYVTSPQNSAPPTSHFPPLSSLQTGSLHSLHSISPSSSPTAAEFPSHSHTPHTLSRQHSYQHIPSYDGMHHAHSHHAHHQHPHHSQHHGIHGVSAARYDNPMATPLPPSPGPMDYDERVGAKRQRTAPGSGSIPMPGSSIDGGVSGSSLKKGSRARSDSAPLGYGLTSWPQTRPRSGSGLGTRGPLVGGAALNGRREEQVPNIGSLSRGQLPMLSIPSMTKQPSS</sequence>
<reference evidence="11 12" key="1">
    <citation type="journal article" date="2015" name="Sci. Rep.">
        <title>Chromosome-level genome map provides insights into diverse defense mechanisms in the medicinal fungus Ganoderma sinense.</title>
        <authorList>
            <person name="Zhu Y."/>
            <person name="Xu J."/>
            <person name="Sun C."/>
            <person name="Zhou S."/>
            <person name="Xu H."/>
            <person name="Nelson D.R."/>
            <person name="Qian J."/>
            <person name="Song J."/>
            <person name="Luo H."/>
            <person name="Xiang L."/>
            <person name="Li Y."/>
            <person name="Xu Z."/>
            <person name="Ji A."/>
            <person name="Wang L."/>
            <person name="Lu S."/>
            <person name="Hayward A."/>
            <person name="Sun W."/>
            <person name="Li X."/>
            <person name="Schwartz D.C."/>
            <person name="Wang Y."/>
            <person name="Chen S."/>
        </authorList>
    </citation>
    <scope>NUCLEOTIDE SEQUENCE [LARGE SCALE GENOMIC DNA]</scope>
    <source>
        <strain evidence="11 12">ZZ0214-1</strain>
    </source>
</reference>
<name>A0A2G8S9J0_9APHY</name>
<feature type="compositionally biased region" description="Low complexity" evidence="9">
    <location>
        <begin position="595"/>
        <end position="617"/>
    </location>
</feature>
<keyword evidence="6" id="KW-0539">Nucleus</keyword>
<dbReference type="InterPro" id="IPR036390">
    <property type="entry name" value="WH_DNA-bd_sf"/>
</dbReference>
<dbReference type="Proteomes" id="UP000230002">
    <property type="component" value="Unassembled WGS sequence"/>
</dbReference>
<dbReference type="AlphaFoldDB" id="A0A2G8S9J0"/>
<evidence type="ECO:0000259" key="10">
    <source>
        <dbReference type="PROSITE" id="PS00434"/>
    </source>
</evidence>
<dbReference type="PRINTS" id="PR00056">
    <property type="entry name" value="HSFDOMAIN"/>
</dbReference>
<dbReference type="PANTHER" id="PTHR10015:SF427">
    <property type="entry name" value="HEAT SHOCK FACTOR PROTEIN"/>
    <property type="match status" value="1"/>
</dbReference>
<dbReference type="STRING" id="1077348.A0A2G8S9J0"/>
<feature type="compositionally biased region" description="Low complexity" evidence="9">
    <location>
        <begin position="493"/>
        <end position="506"/>
    </location>
</feature>
<feature type="region of interest" description="Disordered" evidence="9">
    <location>
        <begin position="233"/>
        <end position="274"/>
    </location>
</feature>
<evidence type="ECO:0000313" key="11">
    <source>
        <dbReference type="EMBL" id="PIL30419.1"/>
    </source>
</evidence>
<feature type="region of interest" description="Disordered" evidence="9">
    <location>
        <begin position="464"/>
        <end position="692"/>
    </location>
</feature>
<feature type="compositionally biased region" description="Basic residues" evidence="9">
    <location>
        <begin position="140"/>
        <end position="151"/>
    </location>
</feature>
<evidence type="ECO:0000256" key="6">
    <source>
        <dbReference type="ARBA" id="ARBA00023242"/>
    </source>
</evidence>
<comment type="subcellular location">
    <subcellularLocation>
        <location evidence="1">Nucleus</location>
    </subcellularLocation>
</comment>
<dbReference type="PANTHER" id="PTHR10015">
    <property type="entry name" value="HEAT SHOCK TRANSCRIPTION FACTOR"/>
    <property type="match status" value="1"/>
</dbReference>
<dbReference type="GO" id="GO:0003700">
    <property type="term" value="F:DNA-binding transcription factor activity"/>
    <property type="evidence" value="ECO:0007669"/>
    <property type="project" value="InterPro"/>
</dbReference>
<dbReference type="OrthoDB" id="60033at2759"/>
<keyword evidence="4" id="KW-0238">DNA-binding</keyword>
<evidence type="ECO:0000256" key="9">
    <source>
        <dbReference type="SAM" id="MobiDB-lite"/>
    </source>
</evidence>
<accession>A0A2G8S9J0</accession>
<dbReference type="InterPro" id="IPR036388">
    <property type="entry name" value="WH-like_DNA-bd_sf"/>
</dbReference>
<feature type="compositionally biased region" description="Basic residues" evidence="9">
    <location>
        <begin position="538"/>
        <end position="557"/>
    </location>
</feature>
<dbReference type="GO" id="GO:0043565">
    <property type="term" value="F:sequence-specific DNA binding"/>
    <property type="evidence" value="ECO:0007669"/>
    <property type="project" value="InterPro"/>
</dbReference>
<feature type="compositionally biased region" description="Polar residues" evidence="9">
    <location>
        <begin position="198"/>
        <end position="209"/>
    </location>
</feature>
<dbReference type="SMR" id="A0A2G8S9J0"/>
<protein>
    <submittedName>
        <fullName evidence="11">Transcription factor</fullName>
    </submittedName>
</protein>
<evidence type="ECO:0000256" key="2">
    <source>
        <dbReference type="ARBA" id="ARBA00006403"/>
    </source>
</evidence>
<dbReference type="InterPro" id="IPR000232">
    <property type="entry name" value="HSF_DNA-bd"/>
</dbReference>
<evidence type="ECO:0000256" key="5">
    <source>
        <dbReference type="ARBA" id="ARBA00023163"/>
    </source>
</evidence>
<feature type="compositionally biased region" description="Low complexity" evidence="9">
    <location>
        <begin position="117"/>
        <end position="137"/>
    </location>
</feature>
<dbReference type="GO" id="GO:0005634">
    <property type="term" value="C:nucleus"/>
    <property type="evidence" value="ECO:0007669"/>
    <property type="project" value="UniProtKB-SubCell"/>
</dbReference>
<dbReference type="SMART" id="SM00415">
    <property type="entry name" value="HSF"/>
    <property type="match status" value="1"/>
</dbReference>
<comment type="similarity">
    <text evidence="2 8">Belongs to the HSF family.</text>
</comment>
<proteinExistence type="inferred from homology"/>
<dbReference type="SUPFAM" id="SSF46785">
    <property type="entry name" value="Winged helix' DNA-binding domain"/>
    <property type="match status" value="1"/>
</dbReference>
<dbReference type="FunFam" id="1.10.10.10:FF:000027">
    <property type="entry name" value="Heat shock transcription factor 1"/>
    <property type="match status" value="1"/>
</dbReference>
<evidence type="ECO:0000313" key="12">
    <source>
        <dbReference type="Proteomes" id="UP000230002"/>
    </source>
</evidence>
<evidence type="ECO:0000256" key="1">
    <source>
        <dbReference type="ARBA" id="ARBA00004123"/>
    </source>
</evidence>
<organism evidence="11 12">
    <name type="scientific">Ganoderma sinense ZZ0214-1</name>
    <dbReference type="NCBI Taxonomy" id="1077348"/>
    <lineage>
        <taxon>Eukaryota</taxon>
        <taxon>Fungi</taxon>
        <taxon>Dikarya</taxon>
        <taxon>Basidiomycota</taxon>
        <taxon>Agaricomycotina</taxon>
        <taxon>Agaricomycetes</taxon>
        <taxon>Polyporales</taxon>
        <taxon>Polyporaceae</taxon>
        <taxon>Ganoderma</taxon>
    </lineage>
</organism>
<keyword evidence="3" id="KW-0805">Transcription regulation</keyword>
<comment type="subunit">
    <text evidence="7">Homotrimer. Homotrimerization increases the affinity of HSF1 to DNA. Interacts with transcriptional coregulator SSA1 on chromatin.</text>
</comment>
<gene>
    <name evidence="11" type="ORF">GSI_07606</name>
</gene>